<keyword evidence="1" id="KW-0812">Transmembrane</keyword>
<name>A0A7S2KHL2_9STRA</name>
<proteinExistence type="predicted"/>
<feature type="transmembrane region" description="Helical" evidence="1">
    <location>
        <begin position="80"/>
        <end position="101"/>
    </location>
</feature>
<keyword evidence="1" id="KW-0472">Membrane</keyword>
<dbReference type="EMBL" id="HBGZ01003699">
    <property type="protein sequence ID" value="CAD9577273.1"/>
    <property type="molecule type" value="Transcribed_RNA"/>
</dbReference>
<dbReference type="AlphaFoldDB" id="A0A7S2KHL2"/>
<protein>
    <submittedName>
        <fullName evidence="2">Uncharacterized protein</fullName>
    </submittedName>
</protein>
<evidence type="ECO:0000256" key="1">
    <source>
        <dbReference type="SAM" id="Phobius"/>
    </source>
</evidence>
<evidence type="ECO:0000313" key="2">
    <source>
        <dbReference type="EMBL" id="CAD9577273.1"/>
    </source>
</evidence>
<reference evidence="2" key="1">
    <citation type="submission" date="2021-01" db="EMBL/GenBank/DDBJ databases">
        <authorList>
            <person name="Corre E."/>
            <person name="Pelletier E."/>
            <person name="Niang G."/>
            <person name="Scheremetjew M."/>
            <person name="Finn R."/>
            <person name="Kale V."/>
            <person name="Holt S."/>
            <person name="Cochrane G."/>
            <person name="Meng A."/>
            <person name="Brown T."/>
            <person name="Cohen L."/>
        </authorList>
    </citation>
    <scope>NUCLEOTIDE SEQUENCE</scope>
    <source>
        <strain evidence="2">SM1012Den-03</strain>
    </source>
</reference>
<sequence>MRKKATKVVEKPLAPQIEQLASFDLTVITSVSSDDDVESQKKVGISIVPYIEDGEEALVPHKDSQRIEKLTKLGSFSLNALKVSVILVLVLLAVVFLVVLIKSGKAFGKW</sequence>
<accession>A0A7S2KHL2</accession>
<keyword evidence="1" id="KW-1133">Transmembrane helix</keyword>
<organism evidence="2">
    <name type="scientific">Skeletonema marinoi</name>
    <dbReference type="NCBI Taxonomy" id="267567"/>
    <lineage>
        <taxon>Eukaryota</taxon>
        <taxon>Sar</taxon>
        <taxon>Stramenopiles</taxon>
        <taxon>Ochrophyta</taxon>
        <taxon>Bacillariophyta</taxon>
        <taxon>Coscinodiscophyceae</taxon>
        <taxon>Thalassiosirophycidae</taxon>
        <taxon>Thalassiosirales</taxon>
        <taxon>Skeletonemataceae</taxon>
        <taxon>Skeletonema</taxon>
        <taxon>Skeletonema marinoi-dohrnii complex</taxon>
    </lineage>
</organism>
<gene>
    <name evidence="2" type="ORF">SMAR0320_LOCUS2499</name>
</gene>